<name>A0A6C0I3I4_9ZZZZ</name>
<accession>A0A6C0I3I4</accession>
<dbReference type="AlphaFoldDB" id="A0A6C0I3I4"/>
<organism evidence="1">
    <name type="scientific">viral metagenome</name>
    <dbReference type="NCBI Taxonomy" id="1070528"/>
    <lineage>
        <taxon>unclassified sequences</taxon>
        <taxon>metagenomes</taxon>
        <taxon>organismal metagenomes</taxon>
    </lineage>
</organism>
<dbReference type="EMBL" id="MN740084">
    <property type="protein sequence ID" value="QHT87150.1"/>
    <property type="molecule type" value="Genomic_DNA"/>
</dbReference>
<protein>
    <submittedName>
        <fullName evidence="1">Uncharacterized protein</fullName>
    </submittedName>
</protein>
<sequence length="313" mass="36964">MKMLVSDSINNIPEFNQTFHSRIEDLRQIEKCVHLLIIDYNNTDIPYKIVPTKETKEIVAAIKNYIGLILYKLSKYVNDYLQQDPNRKQKYLKDSLTFNCRHKNYALYKGLKRSIETLFEAEDIKTEEIPSIIQRLIVNERVLVANLLYNEEYIEVGAFNIQNGIDRDDPDFGDFYGDPTISLLSYFQFFEEPRNEDDNVTEDDEIIFYDWLEYEGVDIYSSQMDVQEHEGKQNKVLIEFRGFQRMIVPYMLNMADAELTRNMERGICNKMTNKFVNTLPVTPISNFKKLIQLYDDDEAYPEKGVKKNKTRKV</sequence>
<proteinExistence type="predicted"/>
<evidence type="ECO:0000313" key="1">
    <source>
        <dbReference type="EMBL" id="QHT87150.1"/>
    </source>
</evidence>
<reference evidence="1" key="1">
    <citation type="journal article" date="2020" name="Nature">
        <title>Giant virus diversity and host interactions through global metagenomics.</title>
        <authorList>
            <person name="Schulz F."/>
            <person name="Roux S."/>
            <person name="Paez-Espino D."/>
            <person name="Jungbluth S."/>
            <person name="Walsh D.A."/>
            <person name="Denef V.J."/>
            <person name="McMahon K.D."/>
            <person name="Konstantinidis K.T."/>
            <person name="Eloe-Fadrosh E.A."/>
            <person name="Kyrpides N.C."/>
            <person name="Woyke T."/>
        </authorList>
    </citation>
    <scope>NUCLEOTIDE SEQUENCE</scope>
    <source>
        <strain evidence="1">GVMAG-M-3300023184-190</strain>
    </source>
</reference>